<accession>A0A5S4GP31</accession>
<evidence type="ECO:0000259" key="5">
    <source>
        <dbReference type="PROSITE" id="PS50995"/>
    </source>
</evidence>
<dbReference type="Gene3D" id="1.10.10.10">
    <property type="entry name" value="Winged helix-like DNA-binding domain superfamily/Winged helix DNA-binding domain"/>
    <property type="match status" value="1"/>
</dbReference>
<evidence type="ECO:0000313" key="7">
    <source>
        <dbReference type="Proteomes" id="UP000306628"/>
    </source>
</evidence>
<name>A0A5S4GP31_9ACTN</name>
<keyword evidence="4" id="KW-0175">Coiled coil</keyword>
<reference evidence="6 7" key="1">
    <citation type="submission" date="2019-05" db="EMBL/GenBank/DDBJ databases">
        <title>Draft genome sequence of Nonomuraea zeae DSM 100528.</title>
        <authorList>
            <person name="Saricaoglu S."/>
            <person name="Isik K."/>
        </authorList>
    </citation>
    <scope>NUCLEOTIDE SEQUENCE [LARGE SCALE GENOMIC DNA]</scope>
    <source>
        <strain evidence="6 7">DSM 100528</strain>
    </source>
</reference>
<keyword evidence="3" id="KW-0804">Transcription</keyword>
<dbReference type="PANTHER" id="PTHR42756:SF1">
    <property type="entry name" value="TRANSCRIPTIONAL REPRESSOR OF EMRAB OPERON"/>
    <property type="match status" value="1"/>
</dbReference>
<evidence type="ECO:0000256" key="4">
    <source>
        <dbReference type="SAM" id="Coils"/>
    </source>
</evidence>
<dbReference type="GO" id="GO:0003677">
    <property type="term" value="F:DNA binding"/>
    <property type="evidence" value="ECO:0007669"/>
    <property type="project" value="UniProtKB-KW"/>
</dbReference>
<dbReference type="PANTHER" id="PTHR42756">
    <property type="entry name" value="TRANSCRIPTIONAL REGULATOR, MARR"/>
    <property type="match status" value="1"/>
</dbReference>
<evidence type="ECO:0000256" key="3">
    <source>
        <dbReference type="ARBA" id="ARBA00023163"/>
    </source>
</evidence>
<dbReference type="PROSITE" id="PS50995">
    <property type="entry name" value="HTH_MARR_2"/>
    <property type="match status" value="1"/>
</dbReference>
<keyword evidence="1" id="KW-0805">Transcription regulation</keyword>
<keyword evidence="7" id="KW-1185">Reference proteome</keyword>
<keyword evidence="2" id="KW-0238">DNA-binding</keyword>
<dbReference type="Pfam" id="PF01047">
    <property type="entry name" value="MarR"/>
    <property type="match status" value="1"/>
</dbReference>
<feature type="coiled-coil region" evidence="4">
    <location>
        <begin position="127"/>
        <end position="154"/>
    </location>
</feature>
<gene>
    <name evidence="6" type="ORF">ETD85_17235</name>
</gene>
<dbReference type="InterPro" id="IPR036390">
    <property type="entry name" value="WH_DNA-bd_sf"/>
</dbReference>
<dbReference type="InterPro" id="IPR000835">
    <property type="entry name" value="HTH_MarR-typ"/>
</dbReference>
<dbReference type="Proteomes" id="UP000306628">
    <property type="component" value="Unassembled WGS sequence"/>
</dbReference>
<protein>
    <submittedName>
        <fullName evidence="6">MarR family transcriptional regulator</fullName>
    </submittedName>
</protein>
<dbReference type="SUPFAM" id="SSF46785">
    <property type="entry name" value="Winged helix' DNA-binding domain"/>
    <property type="match status" value="1"/>
</dbReference>
<comment type="caution">
    <text evidence="6">The sequence shown here is derived from an EMBL/GenBank/DDBJ whole genome shotgun (WGS) entry which is preliminary data.</text>
</comment>
<feature type="domain" description="HTH marR-type" evidence="5">
    <location>
        <begin position="6"/>
        <end position="142"/>
    </location>
</feature>
<dbReference type="RefSeq" id="WP_138690734.1">
    <property type="nucleotide sequence ID" value="NZ_JBHSAZ010000025.1"/>
</dbReference>
<dbReference type="InterPro" id="IPR036388">
    <property type="entry name" value="WH-like_DNA-bd_sf"/>
</dbReference>
<dbReference type="AlphaFoldDB" id="A0A5S4GP31"/>
<evidence type="ECO:0000256" key="1">
    <source>
        <dbReference type="ARBA" id="ARBA00023015"/>
    </source>
</evidence>
<sequence length="155" mass="17225">MSRDSGEELRRAVAREMQALQAAVDAYDDEAARSLGVNRTDLHCLEVLNQHAALTPSRLGSELGLTTGSVTAMLDRLERLGYLTRSPDATDRRKTLIQITETARERASSLYGPLVTEGDALMADYTAADLELLAAFLRRNRELYERRLARARSDS</sequence>
<dbReference type="PRINTS" id="PR00598">
    <property type="entry name" value="HTHMARR"/>
</dbReference>
<proteinExistence type="predicted"/>
<evidence type="ECO:0000256" key="2">
    <source>
        <dbReference type="ARBA" id="ARBA00023125"/>
    </source>
</evidence>
<dbReference type="OrthoDB" id="3173926at2"/>
<dbReference type="SMART" id="SM00347">
    <property type="entry name" value="HTH_MARR"/>
    <property type="match status" value="1"/>
</dbReference>
<organism evidence="6 7">
    <name type="scientific">Nonomuraea zeae</name>
    <dbReference type="NCBI Taxonomy" id="1642303"/>
    <lineage>
        <taxon>Bacteria</taxon>
        <taxon>Bacillati</taxon>
        <taxon>Actinomycetota</taxon>
        <taxon>Actinomycetes</taxon>
        <taxon>Streptosporangiales</taxon>
        <taxon>Streptosporangiaceae</taxon>
        <taxon>Nonomuraea</taxon>
    </lineage>
</organism>
<dbReference type="EMBL" id="VCKX01000046">
    <property type="protein sequence ID" value="TMR34311.1"/>
    <property type="molecule type" value="Genomic_DNA"/>
</dbReference>
<dbReference type="GO" id="GO:0003700">
    <property type="term" value="F:DNA-binding transcription factor activity"/>
    <property type="evidence" value="ECO:0007669"/>
    <property type="project" value="InterPro"/>
</dbReference>
<evidence type="ECO:0000313" key="6">
    <source>
        <dbReference type="EMBL" id="TMR34311.1"/>
    </source>
</evidence>